<feature type="chain" id="PRO_5002472900" evidence="3">
    <location>
        <begin position="18"/>
        <end position="270"/>
    </location>
</feature>
<dbReference type="Gene3D" id="3.40.190.10">
    <property type="entry name" value="Periplasmic binding protein-like II"/>
    <property type="match status" value="2"/>
</dbReference>
<dbReference type="RefSeq" id="WP_045956079.1">
    <property type="nucleotide sequence ID" value="NZ_JXXV01000019.1"/>
</dbReference>
<reference evidence="5 6" key="1">
    <citation type="journal article" date="2015" name="BMC Genomics">
        <title>Genome mining reveals unlocked bioactive potential of marine Gram-negative bacteria.</title>
        <authorList>
            <person name="Machado H."/>
            <person name="Sonnenschein E.C."/>
            <person name="Melchiorsen J."/>
            <person name="Gram L."/>
        </authorList>
    </citation>
    <scope>NUCLEOTIDE SEQUENCE [LARGE SCALE GENOMIC DNA]</scope>
    <source>
        <strain evidence="5 6">S2757</strain>
    </source>
</reference>
<evidence type="ECO:0000256" key="1">
    <source>
        <dbReference type="ARBA" id="ARBA00010333"/>
    </source>
</evidence>
<dbReference type="PANTHER" id="PTHR35936">
    <property type="entry name" value="MEMBRANE-BOUND LYTIC MUREIN TRANSGLYCOSYLASE F"/>
    <property type="match status" value="1"/>
</dbReference>
<dbReference type="PANTHER" id="PTHR35936:SF38">
    <property type="entry name" value="GLUTAMINE-BINDING PERIPLASMIC PROTEIN"/>
    <property type="match status" value="1"/>
</dbReference>
<dbReference type="PATRIC" id="fig|579748.3.peg.2594"/>
<comment type="caution">
    <text evidence="5">The sequence shown here is derived from an EMBL/GenBank/DDBJ whole genome shotgun (WGS) entry which is preliminary data.</text>
</comment>
<accession>A0A0F4NHM5</accession>
<feature type="signal peptide" evidence="3">
    <location>
        <begin position="1"/>
        <end position="17"/>
    </location>
</feature>
<organism evidence="5 6">
    <name type="scientific">Vibrio galatheae</name>
    <dbReference type="NCBI Taxonomy" id="579748"/>
    <lineage>
        <taxon>Bacteria</taxon>
        <taxon>Pseudomonadati</taxon>
        <taxon>Pseudomonadota</taxon>
        <taxon>Gammaproteobacteria</taxon>
        <taxon>Vibrionales</taxon>
        <taxon>Vibrionaceae</taxon>
        <taxon>Vibrio</taxon>
    </lineage>
</organism>
<evidence type="ECO:0000259" key="4">
    <source>
        <dbReference type="Pfam" id="PF00497"/>
    </source>
</evidence>
<keyword evidence="6" id="KW-1185">Reference proteome</keyword>
<name>A0A0F4NHM5_9VIBR</name>
<evidence type="ECO:0000313" key="6">
    <source>
        <dbReference type="Proteomes" id="UP000033673"/>
    </source>
</evidence>
<protein>
    <submittedName>
        <fullName evidence="5">Amino acid ABC transporter</fullName>
    </submittedName>
</protein>
<dbReference type="AlphaFoldDB" id="A0A0F4NHM5"/>
<evidence type="ECO:0000313" key="5">
    <source>
        <dbReference type="EMBL" id="KJY82640.1"/>
    </source>
</evidence>
<keyword evidence="2 3" id="KW-0732">Signal</keyword>
<dbReference type="OrthoDB" id="8581897at2"/>
<proteinExistence type="inferred from homology"/>
<dbReference type="EMBL" id="JXXV01000019">
    <property type="protein sequence ID" value="KJY82640.1"/>
    <property type="molecule type" value="Genomic_DNA"/>
</dbReference>
<dbReference type="Pfam" id="PF00497">
    <property type="entry name" value="SBP_bac_3"/>
    <property type="match status" value="1"/>
</dbReference>
<dbReference type="Proteomes" id="UP000033673">
    <property type="component" value="Unassembled WGS sequence"/>
</dbReference>
<dbReference type="SUPFAM" id="SSF53850">
    <property type="entry name" value="Periplasmic binding protein-like II"/>
    <property type="match status" value="1"/>
</dbReference>
<dbReference type="InterPro" id="IPR001638">
    <property type="entry name" value="Solute-binding_3/MltF_N"/>
</dbReference>
<feature type="domain" description="Solute-binding protein family 3/N-terminal" evidence="4">
    <location>
        <begin position="32"/>
        <end position="269"/>
    </location>
</feature>
<gene>
    <name evidence="5" type="ORF">TW81_12555</name>
</gene>
<sequence>MRLLVGCLIALCSYATAASATTEIIMGYRTMEKMPYIQADPNDDGFYFELYDEAAKRIGATLKVVRLPKLRVLIALETGEIDFYPGFAFDLERAKYAYWVPNGTYQRDVAVTLKGWPLMTQSTSLDGFTQLVALGNPDYLVGRDTSKMNQFTVSELDVGRAMAFLRRGRADFYVYEEDTLRYYLKTEGLNDMMIHPNFVDRSSPSWAGFSRHSTLFKGQENPAYDPNLPLARDNMPMQLVPGSVIDEFQQALHQMEMEGWTQALYRKHFE</sequence>
<evidence type="ECO:0000256" key="2">
    <source>
        <dbReference type="ARBA" id="ARBA00022729"/>
    </source>
</evidence>
<evidence type="ECO:0000256" key="3">
    <source>
        <dbReference type="SAM" id="SignalP"/>
    </source>
</evidence>
<comment type="similarity">
    <text evidence="1">Belongs to the bacterial solute-binding protein 3 family.</text>
</comment>